<keyword evidence="3" id="KW-0547">Nucleotide-binding</keyword>
<reference evidence="7" key="1">
    <citation type="journal article" date="2019" name="Int. J. Syst. Evol. Microbiol.">
        <title>The Global Catalogue of Microorganisms (GCM) 10K type strain sequencing project: providing services to taxonomists for standard genome sequencing and annotation.</title>
        <authorList>
            <consortium name="The Broad Institute Genomics Platform"/>
            <consortium name="The Broad Institute Genome Sequencing Center for Infectious Disease"/>
            <person name="Wu L."/>
            <person name="Ma J."/>
        </authorList>
    </citation>
    <scope>NUCLEOTIDE SEQUENCE [LARGE SCALE GENOMIC DNA]</scope>
    <source>
        <strain evidence="7">JCM 17214</strain>
    </source>
</reference>
<accession>A0ABP7MWB6</accession>
<evidence type="ECO:0000313" key="7">
    <source>
        <dbReference type="Proteomes" id="UP001499909"/>
    </source>
</evidence>
<dbReference type="EMBL" id="BAABDH010000021">
    <property type="protein sequence ID" value="GAA3930219.1"/>
    <property type="molecule type" value="Genomic_DNA"/>
</dbReference>
<comment type="caution">
    <text evidence="6">The sequence shown here is derived from an EMBL/GenBank/DDBJ whole genome shotgun (WGS) entry which is preliminary data.</text>
</comment>
<dbReference type="GO" id="GO:0005524">
    <property type="term" value="F:ATP binding"/>
    <property type="evidence" value="ECO:0007669"/>
    <property type="project" value="UniProtKB-KW"/>
</dbReference>
<proteinExistence type="inferred from homology"/>
<dbReference type="CDD" id="cd03230">
    <property type="entry name" value="ABC_DR_subfamily_A"/>
    <property type="match status" value="1"/>
</dbReference>
<dbReference type="PROSITE" id="PS50893">
    <property type="entry name" value="ABC_TRANSPORTER_2"/>
    <property type="match status" value="1"/>
</dbReference>
<sequence>MSCQWRVASCQFVLTATLKKTDNRQPVTHNRQLATHKMVEIQHLTKTFGPQQAVDDISFTVGKGEILGFLGPNGAGKSTTMKMATGYVPPTAGTVLIDGFDVRTAPLEVRRRVGYLPEHNPLYLDMYVHEYLEFIGSVHGLRGAGLRQRVAQLVDRVGLGREQNKLIGALSKGYRQRVGLAQALIHDPGVLILDEPTTGLDPNQIQEIRQLIRELGQDKTVIFSTHILPEVTALCSRAVIINRGRLVADSPVAELGGKAAGETIIRAEFEQPIDVTPLQALPGIRHVEAEAGHTYRIRAAAGTDQRGAISRLAAQQGWVLLGLRQEEQSLEQVFQELTK</sequence>
<evidence type="ECO:0000256" key="4">
    <source>
        <dbReference type="ARBA" id="ARBA00022840"/>
    </source>
</evidence>
<comment type="similarity">
    <text evidence="1">Belongs to the ABC transporter superfamily.</text>
</comment>
<protein>
    <submittedName>
        <fullName evidence="6">Gliding motility-associated ABC transporter ATP-binding subunit GldA</fullName>
    </submittedName>
</protein>
<dbReference type="InterPro" id="IPR003593">
    <property type="entry name" value="AAA+_ATPase"/>
</dbReference>
<dbReference type="PANTHER" id="PTHR43335">
    <property type="entry name" value="ABC TRANSPORTER, ATP-BINDING PROTEIN"/>
    <property type="match status" value="1"/>
</dbReference>
<dbReference type="NCBIfam" id="TIGR03522">
    <property type="entry name" value="GldA_ABC_ATP"/>
    <property type="match status" value="1"/>
</dbReference>
<organism evidence="6 7">
    <name type="scientific">Hymenobacter algoricola</name>
    <dbReference type="NCBI Taxonomy" id="486267"/>
    <lineage>
        <taxon>Bacteria</taxon>
        <taxon>Pseudomonadati</taxon>
        <taxon>Bacteroidota</taxon>
        <taxon>Cytophagia</taxon>
        <taxon>Cytophagales</taxon>
        <taxon>Hymenobacteraceae</taxon>
        <taxon>Hymenobacter</taxon>
    </lineage>
</organism>
<feature type="domain" description="ABC transporter" evidence="5">
    <location>
        <begin position="39"/>
        <end position="268"/>
    </location>
</feature>
<dbReference type="SUPFAM" id="SSF52540">
    <property type="entry name" value="P-loop containing nucleoside triphosphate hydrolases"/>
    <property type="match status" value="1"/>
</dbReference>
<keyword evidence="2" id="KW-0813">Transport</keyword>
<dbReference type="Proteomes" id="UP001499909">
    <property type="component" value="Unassembled WGS sequence"/>
</dbReference>
<name>A0ABP7MWB6_9BACT</name>
<evidence type="ECO:0000256" key="2">
    <source>
        <dbReference type="ARBA" id="ARBA00022448"/>
    </source>
</evidence>
<keyword evidence="7" id="KW-1185">Reference proteome</keyword>
<evidence type="ECO:0000313" key="6">
    <source>
        <dbReference type="EMBL" id="GAA3930219.1"/>
    </source>
</evidence>
<dbReference type="InterPro" id="IPR019864">
    <property type="entry name" value="Motility-assoc_ABC_GldA"/>
</dbReference>
<dbReference type="InterPro" id="IPR003439">
    <property type="entry name" value="ABC_transporter-like_ATP-bd"/>
</dbReference>
<evidence type="ECO:0000256" key="3">
    <source>
        <dbReference type="ARBA" id="ARBA00022741"/>
    </source>
</evidence>
<dbReference type="InterPro" id="IPR027417">
    <property type="entry name" value="P-loop_NTPase"/>
</dbReference>
<keyword evidence="4 6" id="KW-0067">ATP-binding</keyword>
<dbReference type="Gene3D" id="3.40.50.300">
    <property type="entry name" value="P-loop containing nucleotide triphosphate hydrolases"/>
    <property type="match status" value="1"/>
</dbReference>
<evidence type="ECO:0000256" key="1">
    <source>
        <dbReference type="ARBA" id="ARBA00005417"/>
    </source>
</evidence>
<dbReference type="Pfam" id="PF00005">
    <property type="entry name" value="ABC_tran"/>
    <property type="match status" value="1"/>
</dbReference>
<dbReference type="SMART" id="SM00382">
    <property type="entry name" value="AAA"/>
    <property type="match status" value="1"/>
</dbReference>
<dbReference type="PANTHER" id="PTHR43335:SF4">
    <property type="entry name" value="ABC TRANSPORTER, ATP-BINDING PROTEIN"/>
    <property type="match status" value="1"/>
</dbReference>
<evidence type="ECO:0000259" key="5">
    <source>
        <dbReference type="PROSITE" id="PS50893"/>
    </source>
</evidence>
<gene>
    <name evidence="6" type="primary">gldA</name>
    <name evidence="6" type="ORF">GCM10022406_14470</name>
</gene>